<dbReference type="GO" id="GO:0032259">
    <property type="term" value="P:methylation"/>
    <property type="evidence" value="ECO:0007669"/>
    <property type="project" value="UniProtKB-KW"/>
</dbReference>
<keyword evidence="1 5" id="KW-0489">Methyltransferase</keyword>
<dbReference type="CDD" id="cd02440">
    <property type="entry name" value="AdoMet_MTases"/>
    <property type="match status" value="1"/>
</dbReference>
<keyword evidence="2 5" id="KW-0808">Transferase</keyword>
<dbReference type="Pfam" id="PF17827">
    <property type="entry name" value="PrmC_N"/>
    <property type="match status" value="1"/>
</dbReference>
<dbReference type="InterPro" id="IPR019874">
    <property type="entry name" value="RF_methyltr_PrmC"/>
</dbReference>
<keyword evidence="9" id="KW-1185">Reference proteome</keyword>
<comment type="function">
    <text evidence="5">Methylates the class 1 translation termination release factors RF1/PrfA and RF2/PrfB on the glutamine residue of the universally conserved GGQ motif.</text>
</comment>
<dbReference type="InterPro" id="IPR002052">
    <property type="entry name" value="DNA_methylase_N6_adenine_CS"/>
</dbReference>
<evidence type="ECO:0000256" key="3">
    <source>
        <dbReference type="ARBA" id="ARBA00022691"/>
    </source>
</evidence>
<evidence type="ECO:0000256" key="5">
    <source>
        <dbReference type="HAMAP-Rule" id="MF_02126"/>
    </source>
</evidence>
<protein>
    <recommendedName>
        <fullName evidence="5">Release factor glutamine methyltransferase</fullName>
        <shortName evidence="5">RF MTase</shortName>
        <ecNumber evidence="5">2.1.1.297</ecNumber>
    </recommendedName>
    <alternativeName>
        <fullName evidence="5">N5-glutamine methyltransferase PrmC</fullName>
    </alternativeName>
    <alternativeName>
        <fullName evidence="5">Protein-(glutamine-N5) MTase PrmC</fullName>
    </alternativeName>
    <alternativeName>
        <fullName evidence="5">Protein-glutamine N-methyltransferase PrmC</fullName>
    </alternativeName>
</protein>
<dbReference type="OrthoDB" id="9800643at2"/>
<feature type="domain" description="Methyltransferase small" evidence="6">
    <location>
        <begin position="120"/>
        <end position="193"/>
    </location>
</feature>
<keyword evidence="3 5" id="KW-0949">S-adenosyl-L-methionine</keyword>
<name>A0A098EHZ2_9BACL</name>
<comment type="similarity">
    <text evidence="5">Belongs to the protein N5-glutamine methyltransferase family. PrmC subfamily.</text>
</comment>
<dbReference type="InterPro" id="IPR007848">
    <property type="entry name" value="Small_mtfrase_dom"/>
</dbReference>
<evidence type="ECO:0000313" key="8">
    <source>
        <dbReference type="EMBL" id="CEG21929.1"/>
    </source>
</evidence>
<evidence type="ECO:0000256" key="4">
    <source>
        <dbReference type="ARBA" id="ARBA00048391"/>
    </source>
</evidence>
<dbReference type="Gene3D" id="1.10.8.10">
    <property type="entry name" value="DNA helicase RuvA subunit, C-terminal domain"/>
    <property type="match status" value="1"/>
</dbReference>
<dbReference type="PROSITE" id="PS00092">
    <property type="entry name" value="N6_MTASE"/>
    <property type="match status" value="1"/>
</dbReference>
<evidence type="ECO:0000259" key="7">
    <source>
        <dbReference type="Pfam" id="PF17827"/>
    </source>
</evidence>
<feature type="binding site" evidence="5">
    <location>
        <begin position="125"/>
        <end position="129"/>
    </location>
    <ligand>
        <name>S-adenosyl-L-methionine</name>
        <dbReference type="ChEBI" id="CHEBI:59789"/>
    </ligand>
</feature>
<feature type="domain" description="Release factor glutamine methyltransferase N-terminal" evidence="7">
    <location>
        <begin position="9"/>
        <end position="77"/>
    </location>
</feature>
<dbReference type="PANTHER" id="PTHR18895">
    <property type="entry name" value="HEMK METHYLTRANSFERASE"/>
    <property type="match status" value="1"/>
</dbReference>
<dbReference type="RefSeq" id="WP_052650677.1">
    <property type="nucleotide sequence ID" value="NZ_CCXS01000001.1"/>
</dbReference>
<feature type="binding site" evidence="5">
    <location>
        <begin position="190"/>
        <end position="193"/>
    </location>
    <ligand>
        <name>substrate</name>
    </ligand>
</feature>
<evidence type="ECO:0000256" key="1">
    <source>
        <dbReference type="ARBA" id="ARBA00022603"/>
    </source>
</evidence>
<feature type="binding site" evidence="5">
    <location>
        <position position="148"/>
    </location>
    <ligand>
        <name>S-adenosyl-L-methionine</name>
        <dbReference type="ChEBI" id="CHEBI:59789"/>
    </ligand>
</feature>
<evidence type="ECO:0000259" key="6">
    <source>
        <dbReference type="Pfam" id="PF05175"/>
    </source>
</evidence>
<dbReference type="InterPro" id="IPR040758">
    <property type="entry name" value="PrmC_N"/>
</dbReference>
<reference evidence="8 9" key="1">
    <citation type="submission" date="2014-09" db="EMBL/GenBank/DDBJ databases">
        <authorList>
            <person name="Urmite Genomes Urmite Genomes"/>
        </authorList>
    </citation>
    <scope>NUCLEOTIDE SEQUENCE [LARGE SCALE GENOMIC DNA]</scope>
    <source>
        <strain evidence="8 9">ES2</strain>
    </source>
</reference>
<dbReference type="InterPro" id="IPR029063">
    <property type="entry name" value="SAM-dependent_MTases_sf"/>
</dbReference>
<accession>A0A098EHZ2</accession>
<dbReference type="Proteomes" id="UP000043699">
    <property type="component" value="Unassembled WGS sequence"/>
</dbReference>
<proteinExistence type="inferred from homology"/>
<comment type="catalytic activity">
    <reaction evidence="4 5">
        <text>L-glutaminyl-[peptide chain release factor] + S-adenosyl-L-methionine = N(5)-methyl-L-glutaminyl-[peptide chain release factor] + S-adenosyl-L-homocysteine + H(+)</text>
        <dbReference type="Rhea" id="RHEA:42896"/>
        <dbReference type="Rhea" id="RHEA-COMP:10271"/>
        <dbReference type="Rhea" id="RHEA-COMP:10272"/>
        <dbReference type="ChEBI" id="CHEBI:15378"/>
        <dbReference type="ChEBI" id="CHEBI:30011"/>
        <dbReference type="ChEBI" id="CHEBI:57856"/>
        <dbReference type="ChEBI" id="CHEBI:59789"/>
        <dbReference type="ChEBI" id="CHEBI:61891"/>
        <dbReference type="EC" id="2.1.1.297"/>
    </reaction>
</comment>
<sequence length="285" mass="31652">MTNRKYIFEALQGASSFLKSNGREEAAARIILQHELGLSHAGLLASMREELEEEKFREFWDKIELHASGTPVQHITGTEEFYGRSFRVNAQVLIPRPETEELIEETLKIAARYFPEGNPSIADIGTGSGVIAITMKCELPAAKVTATDISEEALAVAKDNAKRLNADVAFESGDLLEPIKERKWDIVLSNPPYIGYEEAPDLSDSVRDFEPHTALFAENEGLALYEKMAAGLPEIVDKPSIIGFEIGYAQGEAVRAFLKAAFPEANVYVKKDINKKDRMVFCINK</sequence>
<dbReference type="AlphaFoldDB" id="A0A098EHZ2"/>
<dbReference type="InterPro" id="IPR004556">
    <property type="entry name" value="HemK-like"/>
</dbReference>
<feature type="binding site" evidence="5">
    <location>
        <position position="190"/>
    </location>
    <ligand>
        <name>S-adenosyl-L-methionine</name>
        <dbReference type="ChEBI" id="CHEBI:59789"/>
    </ligand>
</feature>
<dbReference type="Gene3D" id="3.40.50.150">
    <property type="entry name" value="Vaccinia Virus protein VP39"/>
    <property type="match status" value="1"/>
</dbReference>
<dbReference type="EC" id="2.1.1.297" evidence="5"/>
<dbReference type="STRING" id="1499687.BN1080_00849"/>
<dbReference type="InterPro" id="IPR050320">
    <property type="entry name" value="N5-glutamine_MTase"/>
</dbReference>
<comment type="caution">
    <text evidence="5">Lacks conserved residue(s) required for the propagation of feature annotation.</text>
</comment>
<gene>
    <name evidence="5 8" type="primary">prmC</name>
    <name evidence="8" type="ORF">BN1080_00849</name>
</gene>
<dbReference type="NCBIfam" id="TIGR03534">
    <property type="entry name" value="RF_mod_PrmC"/>
    <property type="match status" value="1"/>
</dbReference>
<dbReference type="PANTHER" id="PTHR18895:SF74">
    <property type="entry name" value="MTRF1L RELEASE FACTOR GLUTAMINE METHYLTRANSFERASE"/>
    <property type="match status" value="1"/>
</dbReference>
<dbReference type="HAMAP" id="MF_02126">
    <property type="entry name" value="RF_methyltr_PrmC"/>
    <property type="match status" value="1"/>
</dbReference>
<dbReference type="GO" id="GO:0102559">
    <property type="term" value="F:peptide chain release factor N(5)-glutamine methyltransferase activity"/>
    <property type="evidence" value="ECO:0007669"/>
    <property type="project" value="UniProtKB-EC"/>
</dbReference>
<dbReference type="NCBIfam" id="TIGR00536">
    <property type="entry name" value="hemK_fam"/>
    <property type="match status" value="1"/>
</dbReference>
<dbReference type="EMBL" id="CCXS01000001">
    <property type="protein sequence ID" value="CEG21929.1"/>
    <property type="molecule type" value="Genomic_DNA"/>
</dbReference>
<evidence type="ECO:0000313" key="9">
    <source>
        <dbReference type="Proteomes" id="UP000043699"/>
    </source>
</evidence>
<dbReference type="GO" id="GO:0003676">
    <property type="term" value="F:nucleic acid binding"/>
    <property type="evidence" value="ECO:0007669"/>
    <property type="project" value="InterPro"/>
</dbReference>
<dbReference type="SUPFAM" id="SSF53335">
    <property type="entry name" value="S-adenosyl-L-methionine-dependent methyltransferases"/>
    <property type="match status" value="1"/>
</dbReference>
<evidence type="ECO:0000256" key="2">
    <source>
        <dbReference type="ARBA" id="ARBA00022679"/>
    </source>
</evidence>
<dbReference type="Pfam" id="PF05175">
    <property type="entry name" value="MTS"/>
    <property type="match status" value="1"/>
</dbReference>
<organism evidence="8 9">
    <name type="scientific">Planococcus massiliensis</name>
    <dbReference type="NCBI Taxonomy" id="1499687"/>
    <lineage>
        <taxon>Bacteria</taxon>
        <taxon>Bacillati</taxon>
        <taxon>Bacillota</taxon>
        <taxon>Bacilli</taxon>
        <taxon>Bacillales</taxon>
        <taxon>Caryophanaceae</taxon>
        <taxon>Planococcus</taxon>
    </lineage>
</organism>